<accession>A0A9W6GK89</accession>
<dbReference type="InterPro" id="IPR014721">
    <property type="entry name" value="Ribsml_uS5_D2-typ_fold_subgr"/>
</dbReference>
<comment type="caution">
    <text evidence="1">The sequence shown here is derived from an EMBL/GenBank/DDBJ whole genome shotgun (WGS) entry which is preliminary data.</text>
</comment>
<protein>
    <submittedName>
        <fullName evidence="1">Uncharacterized protein</fullName>
    </submittedName>
</protein>
<evidence type="ECO:0000313" key="1">
    <source>
        <dbReference type="EMBL" id="GLI56663.1"/>
    </source>
</evidence>
<dbReference type="RefSeq" id="WP_281835957.1">
    <property type="nucleotide sequence ID" value="NZ_BSDY01000009.1"/>
</dbReference>
<dbReference type="EMBL" id="BSDY01000009">
    <property type="protein sequence ID" value="GLI56663.1"/>
    <property type="molecule type" value="Genomic_DNA"/>
</dbReference>
<evidence type="ECO:0000313" key="2">
    <source>
        <dbReference type="Proteomes" id="UP001144471"/>
    </source>
</evidence>
<dbReference type="InterPro" id="IPR020568">
    <property type="entry name" value="Ribosomal_Su5_D2-typ_SF"/>
</dbReference>
<dbReference type="SUPFAM" id="SSF54211">
    <property type="entry name" value="Ribosomal protein S5 domain 2-like"/>
    <property type="match status" value="1"/>
</dbReference>
<sequence length="145" mass="16402">MLRKLHENFKKIFGEESRESFFATARTCRLSEERVIENTEAYGTYAAARARNDGMISVSMGENKWTLPLDNLDKEVDLEFIASVVEAYKSCGYSIKKGLDIVYQLDVPNEEGYSAIGSLKYATAQAFNRIEGFQADTLKIFRMAS</sequence>
<dbReference type="Proteomes" id="UP001144471">
    <property type="component" value="Unassembled WGS sequence"/>
</dbReference>
<reference evidence="1" key="1">
    <citation type="submission" date="2022-12" db="EMBL/GenBank/DDBJ databases">
        <title>Reference genome sequencing for broad-spectrum identification of bacterial and archaeal isolates by mass spectrometry.</title>
        <authorList>
            <person name="Sekiguchi Y."/>
            <person name="Tourlousse D.M."/>
        </authorList>
    </citation>
    <scope>NUCLEOTIDE SEQUENCE</scope>
    <source>
        <strain evidence="1">10succ1</strain>
    </source>
</reference>
<dbReference type="AlphaFoldDB" id="A0A9W6GK89"/>
<gene>
    <name evidence="1" type="ORF">PM10SUCC1_21770</name>
</gene>
<keyword evidence="2" id="KW-1185">Reference proteome</keyword>
<proteinExistence type="predicted"/>
<organism evidence="1 2">
    <name type="scientific">Propionigenium maris DSM 9537</name>
    <dbReference type="NCBI Taxonomy" id="1123000"/>
    <lineage>
        <taxon>Bacteria</taxon>
        <taxon>Fusobacteriati</taxon>
        <taxon>Fusobacteriota</taxon>
        <taxon>Fusobacteriia</taxon>
        <taxon>Fusobacteriales</taxon>
        <taxon>Fusobacteriaceae</taxon>
        <taxon>Propionigenium</taxon>
    </lineage>
</organism>
<name>A0A9W6GK89_9FUSO</name>
<dbReference type="Gene3D" id="3.30.230.10">
    <property type="match status" value="1"/>
</dbReference>